<keyword evidence="1" id="KW-0472">Membrane</keyword>
<reference evidence="2" key="1">
    <citation type="journal article" date="2014" name="Front. Microbiol.">
        <title>High frequency of phylogenetically diverse reductive dehalogenase-homologous genes in deep subseafloor sedimentary metagenomes.</title>
        <authorList>
            <person name="Kawai M."/>
            <person name="Futagami T."/>
            <person name="Toyoda A."/>
            <person name="Takaki Y."/>
            <person name="Nishi S."/>
            <person name="Hori S."/>
            <person name="Arai W."/>
            <person name="Tsubouchi T."/>
            <person name="Morono Y."/>
            <person name="Uchiyama I."/>
            <person name="Ito T."/>
            <person name="Fujiyama A."/>
            <person name="Inagaki F."/>
            <person name="Takami H."/>
        </authorList>
    </citation>
    <scope>NUCLEOTIDE SEQUENCE</scope>
    <source>
        <strain evidence="2">Expedition CK06-06</strain>
    </source>
</reference>
<keyword evidence="1" id="KW-0812">Transmembrane</keyword>
<organism evidence="2">
    <name type="scientific">marine sediment metagenome</name>
    <dbReference type="NCBI Taxonomy" id="412755"/>
    <lineage>
        <taxon>unclassified sequences</taxon>
        <taxon>metagenomes</taxon>
        <taxon>ecological metagenomes</taxon>
    </lineage>
</organism>
<accession>X1GN81</accession>
<dbReference type="AlphaFoldDB" id="X1GN81"/>
<feature type="non-terminal residue" evidence="2">
    <location>
        <position position="196"/>
    </location>
</feature>
<proteinExistence type="predicted"/>
<protein>
    <submittedName>
        <fullName evidence="2">Uncharacterized protein</fullName>
    </submittedName>
</protein>
<feature type="transmembrane region" description="Helical" evidence="1">
    <location>
        <begin position="12"/>
        <end position="33"/>
    </location>
</feature>
<comment type="caution">
    <text evidence="2">The sequence shown here is derived from an EMBL/GenBank/DDBJ whole genome shotgun (WGS) entry which is preliminary data.</text>
</comment>
<keyword evidence="1" id="KW-1133">Transmembrane helix</keyword>
<evidence type="ECO:0000256" key="1">
    <source>
        <dbReference type="SAM" id="Phobius"/>
    </source>
</evidence>
<gene>
    <name evidence="2" type="ORF">S03H2_12276</name>
</gene>
<name>X1GN81_9ZZZZ</name>
<sequence length="196" mass="22697">MSEQDSTTQRTLEKIVFIATALSSTSISVAWWATNWFDFGPELAKYIGNRVVRWWRKRRQVADIKTLIEQIQDKLILDSEQVEMLMKLVDLVRENDDKLRKQIATEKSLEEICIDYLTEMKFNPRKIESAVESIIQGLREVLSVSVSLVDIYREQMVTRETSQTILNIQRSIITDIAEIGLGIPSSFTPLERKLEC</sequence>
<evidence type="ECO:0000313" key="2">
    <source>
        <dbReference type="EMBL" id="GAH46325.1"/>
    </source>
</evidence>
<dbReference type="EMBL" id="BARU01006248">
    <property type="protein sequence ID" value="GAH46325.1"/>
    <property type="molecule type" value="Genomic_DNA"/>
</dbReference>